<feature type="domain" description="Reverse transcriptase" evidence="1">
    <location>
        <begin position="1"/>
        <end position="261"/>
    </location>
</feature>
<sequence length="652" mass="76172">IKNRNKPAIDAGNYRPITCLPITWKLLTAILARAISRHLETNKIMACEQKGNCRNTRGTKDQLLIDKTILRDCKVQKINLAICWIDYRKAFDSVLHSWILECLRMYKVNERIMKFMERAMKLWKTSLIWNNHHMGKVEIKRGIFQGDVISPLLFCIVMNPISYLLNNAKMGYKMKNGEQVSHLKYMDDLKLYGKLEKELDCLLHTTRIFSEDIKMEFGMEKCATVVMKRGKLTESKGMHLSSGQNRHLEEGEAYKYLGVLELDNIQHKMNEKIKAKYNRRVRKILKSKLSGENMIRAINQYAVPVIGYTAGIVDWTQELDRKTRKQMNIHGMVHPRADTDKLYVKRKEGGRGLRSIEDMINIEKLALRDYVNSRTEIVRSTERCQEYKRNKKNSRYSSWKQKALHGQYIWQLGEDANIEQTLQWLTKGHLKGETEALVIAAQDQALNTNSHRVRILHSETESKCRMCKAKEETVAYRSGCKMLANGSYKERHNNIARSIHWTLCKKANVEVTNQWWKHEPTIVEEKMGVKILWDFGIRTKREVQAHRSDIIFVDKTDRKAKIIDIACPIDYNIGEKEQEKIMKYQDLKMEIEKLWKVRVEMIPVVIGALGEVTKKHKDYIKKIDESIQLEDLQKAALLGRARIVWNVLQLPN</sequence>
<dbReference type="PANTHER" id="PTHR35450:SF2">
    <property type="entry name" value="REVERSE TRANSCRIPTASE DOMAIN-CONTAINING PROTEIN"/>
    <property type="match status" value="1"/>
</dbReference>
<dbReference type="AlphaFoldDB" id="H3AYE9"/>
<dbReference type="eggNOG" id="KOG1075">
    <property type="taxonomic scope" value="Eukaryota"/>
</dbReference>
<reference evidence="2" key="3">
    <citation type="submission" date="2025-09" db="UniProtKB">
        <authorList>
            <consortium name="Ensembl"/>
        </authorList>
    </citation>
    <scope>IDENTIFICATION</scope>
</reference>
<dbReference type="GeneTree" id="ENSGT00940000163438"/>
<dbReference type="PROSITE" id="PS50878">
    <property type="entry name" value="RT_POL"/>
    <property type="match status" value="1"/>
</dbReference>
<dbReference type="Pfam" id="PF00078">
    <property type="entry name" value="RVT_1"/>
    <property type="match status" value="1"/>
</dbReference>
<dbReference type="InterPro" id="IPR043502">
    <property type="entry name" value="DNA/RNA_pol_sf"/>
</dbReference>
<evidence type="ECO:0000259" key="1">
    <source>
        <dbReference type="PROSITE" id="PS50878"/>
    </source>
</evidence>
<dbReference type="SUPFAM" id="SSF56672">
    <property type="entry name" value="DNA/RNA polymerases"/>
    <property type="match status" value="1"/>
</dbReference>
<dbReference type="PANTHER" id="PTHR35450">
    <property type="entry name" value="REVERSE TRANSCRIPTASE DOMAIN-CONTAINING PROTEIN"/>
    <property type="match status" value="1"/>
</dbReference>
<keyword evidence="3" id="KW-1185">Reference proteome</keyword>
<dbReference type="CDD" id="cd01650">
    <property type="entry name" value="RT_nLTR_like"/>
    <property type="match status" value="1"/>
</dbReference>
<proteinExistence type="predicted"/>
<dbReference type="Proteomes" id="UP000008672">
    <property type="component" value="Unassembled WGS sequence"/>
</dbReference>
<evidence type="ECO:0000313" key="3">
    <source>
        <dbReference type="Proteomes" id="UP000008672"/>
    </source>
</evidence>
<protein>
    <recommendedName>
        <fullName evidence="1">Reverse transcriptase domain-containing protein</fullName>
    </recommendedName>
</protein>
<evidence type="ECO:0000313" key="2">
    <source>
        <dbReference type="Ensembl" id="ENSLACP00000014670.1"/>
    </source>
</evidence>
<dbReference type="EMBL" id="AFYH01132769">
    <property type="status" value="NOT_ANNOTATED_CDS"/>
    <property type="molecule type" value="Genomic_DNA"/>
</dbReference>
<accession>H3AYE9</accession>
<dbReference type="Ensembl" id="ENSLACT00000014772.1">
    <property type="protein sequence ID" value="ENSLACP00000014670.1"/>
    <property type="gene ID" value="ENSLACG00000012911.1"/>
</dbReference>
<name>H3AYE9_LATCH</name>
<dbReference type="HOGENOM" id="CLU_008338_4_1_1"/>
<organism evidence="2 3">
    <name type="scientific">Latimeria chalumnae</name>
    <name type="common">Coelacanth</name>
    <dbReference type="NCBI Taxonomy" id="7897"/>
    <lineage>
        <taxon>Eukaryota</taxon>
        <taxon>Metazoa</taxon>
        <taxon>Chordata</taxon>
        <taxon>Craniata</taxon>
        <taxon>Vertebrata</taxon>
        <taxon>Euteleostomi</taxon>
        <taxon>Coelacanthiformes</taxon>
        <taxon>Coelacanthidae</taxon>
        <taxon>Latimeria</taxon>
    </lineage>
</organism>
<dbReference type="OMA" id="LAICWID"/>
<reference evidence="2" key="2">
    <citation type="submission" date="2025-08" db="UniProtKB">
        <authorList>
            <consortium name="Ensembl"/>
        </authorList>
    </citation>
    <scope>IDENTIFICATION</scope>
</reference>
<dbReference type="InterPro" id="IPR000477">
    <property type="entry name" value="RT_dom"/>
</dbReference>
<dbReference type="InParanoid" id="H3AYE9"/>
<reference evidence="3" key="1">
    <citation type="submission" date="2011-08" db="EMBL/GenBank/DDBJ databases">
        <title>The draft genome of Latimeria chalumnae.</title>
        <authorList>
            <person name="Di Palma F."/>
            <person name="Alfoldi J."/>
            <person name="Johnson J."/>
            <person name="Berlin A."/>
            <person name="Gnerre S."/>
            <person name="Jaffe D."/>
            <person name="MacCallum I."/>
            <person name="Young S."/>
            <person name="Walker B.J."/>
            <person name="Lander E."/>
            <person name="Lindblad-Toh K."/>
        </authorList>
    </citation>
    <scope>NUCLEOTIDE SEQUENCE [LARGE SCALE GENOMIC DNA]</scope>
    <source>
        <strain evidence="3">Wild caught</strain>
    </source>
</reference>